<dbReference type="GO" id="GO:0003676">
    <property type="term" value="F:nucleic acid binding"/>
    <property type="evidence" value="ECO:0007669"/>
    <property type="project" value="InterPro"/>
</dbReference>
<dbReference type="AlphaFoldDB" id="A0A1H8NFT1"/>
<keyword evidence="2 5" id="KW-0540">Nuclease</keyword>
<evidence type="ECO:0000256" key="4">
    <source>
        <dbReference type="ARBA" id="ARBA00022839"/>
    </source>
</evidence>
<keyword evidence="1 5" id="KW-0963">Cytoplasm</keyword>
<dbReference type="PANTHER" id="PTHR30008:SF0">
    <property type="entry name" value="EXODEOXYRIBONUCLEASE 7 LARGE SUBUNIT"/>
    <property type="match status" value="1"/>
</dbReference>
<dbReference type="GO" id="GO:0006308">
    <property type="term" value="P:DNA catabolic process"/>
    <property type="evidence" value="ECO:0007669"/>
    <property type="project" value="UniProtKB-UniRule"/>
</dbReference>
<dbReference type="Proteomes" id="UP000198847">
    <property type="component" value="Unassembled WGS sequence"/>
</dbReference>
<keyword evidence="4 5" id="KW-0269">Exonuclease</keyword>
<proteinExistence type="inferred from homology"/>
<dbReference type="NCBIfam" id="TIGR00237">
    <property type="entry name" value="xseA"/>
    <property type="match status" value="1"/>
</dbReference>
<accession>A0A1H8NFT1</accession>
<dbReference type="STRING" id="112903.SAMN04490178_10181"/>
<dbReference type="HAMAP" id="MF_00378">
    <property type="entry name" value="Exonuc_7_L"/>
    <property type="match status" value="1"/>
</dbReference>
<evidence type="ECO:0000256" key="6">
    <source>
        <dbReference type="RuleBase" id="RU004355"/>
    </source>
</evidence>
<dbReference type="GO" id="GO:0009318">
    <property type="term" value="C:exodeoxyribonuclease VII complex"/>
    <property type="evidence" value="ECO:0007669"/>
    <property type="project" value="UniProtKB-UniRule"/>
</dbReference>
<dbReference type="GO" id="GO:0005737">
    <property type="term" value="C:cytoplasm"/>
    <property type="evidence" value="ECO:0007669"/>
    <property type="project" value="UniProtKB-SubCell"/>
</dbReference>
<evidence type="ECO:0000313" key="9">
    <source>
        <dbReference type="EMBL" id="SEO28464.1"/>
    </source>
</evidence>
<dbReference type="InterPro" id="IPR020579">
    <property type="entry name" value="Exonuc_VII_lsu_C"/>
</dbReference>
<sequence length="407" mass="45635">MKVYTVSDITKYIKQAFVRDAILSSVYIKGEISNYKQHYSGHCYFTLKDSNATIRAVMFKSRAQFLRFRPHDGLQIIAGGQISVFERDGQYQLYVEQLLPDGVGDLSLAFQQLKERLSVEGLFDESRKRPLPMLPQRIGIVTSPTGAVLRDIVTVSKRRHPGISLTLFPVKVQGPEAPKEIARALAVLNRLKQVDVIIVGRGGGSIEELWAFNEEEVVRSIAASEIPIVSAVGHETDYTLSDFAADRRAATPSQAAELIVPDAAELRRYVQALRDMLIKDMYHIIDSNRTCVLKYIGSRSFTQPYELIKDKHQLVDELVQRLVQATGKTVVTKQHAFKLLTEKLLVLNPLSVLARGYSITRTAEKEVVRSVRDVVPGQELEIVLAQGSLTAKVITVREGEPREKENH</sequence>
<reference evidence="9 10" key="1">
    <citation type="submission" date="2016-10" db="EMBL/GenBank/DDBJ databases">
        <authorList>
            <person name="de Groot N.N."/>
        </authorList>
    </citation>
    <scope>NUCLEOTIDE SEQUENCE [LARGE SCALE GENOMIC DNA]</scope>
    <source>
        <strain evidence="9 10">DSM 13305</strain>
    </source>
</reference>
<feature type="domain" description="OB-fold nucleic acid binding" evidence="8">
    <location>
        <begin position="4"/>
        <end position="98"/>
    </location>
</feature>
<keyword evidence="3 5" id="KW-0378">Hydrolase</keyword>
<dbReference type="CDD" id="cd04489">
    <property type="entry name" value="ExoVII_LU_OBF"/>
    <property type="match status" value="1"/>
</dbReference>
<dbReference type="OrthoDB" id="9802795at2"/>
<comment type="function">
    <text evidence="5">Bidirectionally degrades single-stranded DNA into large acid-insoluble oligonucleotides, which are then degraded further into small acid-soluble oligonucleotides.</text>
</comment>
<evidence type="ECO:0000256" key="1">
    <source>
        <dbReference type="ARBA" id="ARBA00022490"/>
    </source>
</evidence>
<organism evidence="9 10">
    <name type="scientific">Propionispora vibrioides</name>
    <dbReference type="NCBI Taxonomy" id="112903"/>
    <lineage>
        <taxon>Bacteria</taxon>
        <taxon>Bacillati</taxon>
        <taxon>Bacillota</taxon>
        <taxon>Negativicutes</taxon>
        <taxon>Selenomonadales</taxon>
        <taxon>Sporomusaceae</taxon>
        <taxon>Propionispora</taxon>
    </lineage>
</organism>
<evidence type="ECO:0000259" key="7">
    <source>
        <dbReference type="Pfam" id="PF02601"/>
    </source>
</evidence>
<evidence type="ECO:0000313" key="10">
    <source>
        <dbReference type="Proteomes" id="UP000198847"/>
    </source>
</evidence>
<evidence type="ECO:0000256" key="3">
    <source>
        <dbReference type="ARBA" id="ARBA00022801"/>
    </source>
</evidence>
<protein>
    <recommendedName>
        <fullName evidence="5">Exodeoxyribonuclease 7 large subunit</fullName>
        <ecNumber evidence="5">3.1.11.6</ecNumber>
    </recommendedName>
    <alternativeName>
        <fullName evidence="5">Exodeoxyribonuclease VII large subunit</fullName>
        <shortName evidence="5">Exonuclease VII large subunit</shortName>
    </alternativeName>
</protein>
<dbReference type="EMBL" id="FODY01000001">
    <property type="protein sequence ID" value="SEO28464.1"/>
    <property type="molecule type" value="Genomic_DNA"/>
</dbReference>
<gene>
    <name evidence="5" type="primary">xseA</name>
    <name evidence="9" type="ORF">SAMN04490178_10181</name>
</gene>
<evidence type="ECO:0000256" key="5">
    <source>
        <dbReference type="HAMAP-Rule" id="MF_00378"/>
    </source>
</evidence>
<keyword evidence="10" id="KW-1185">Reference proteome</keyword>
<dbReference type="Pfam" id="PF13742">
    <property type="entry name" value="tRNA_anti_2"/>
    <property type="match status" value="1"/>
</dbReference>
<dbReference type="EC" id="3.1.11.6" evidence="5"/>
<comment type="catalytic activity">
    <reaction evidence="5 6">
        <text>Exonucleolytic cleavage in either 5'- to 3'- or 3'- to 5'-direction to yield nucleoside 5'-phosphates.</text>
        <dbReference type="EC" id="3.1.11.6"/>
    </reaction>
</comment>
<dbReference type="PANTHER" id="PTHR30008">
    <property type="entry name" value="EXODEOXYRIBONUCLEASE 7 LARGE SUBUNIT"/>
    <property type="match status" value="1"/>
</dbReference>
<evidence type="ECO:0000259" key="8">
    <source>
        <dbReference type="Pfam" id="PF13742"/>
    </source>
</evidence>
<comment type="subcellular location">
    <subcellularLocation>
        <location evidence="5 6">Cytoplasm</location>
    </subcellularLocation>
</comment>
<comment type="similarity">
    <text evidence="5 6">Belongs to the XseA family.</text>
</comment>
<dbReference type="InterPro" id="IPR003753">
    <property type="entry name" value="Exonuc_VII_L"/>
</dbReference>
<feature type="domain" description="Exonuclease VII large subunit C-terminal" evidence="7">
    <location>
        <begin position="122"/>
        <end position="344"/>
    </location>
</feature>
<dbReference type="Pfam" id="PF02601">
    <property type="entry name" value="Exonuc_VII_L"/>
    <property type="match status" value="1"/>
</dbReference>
<dbReference type="RefSeq" id="WP_091743414.1">
    <property type="nucleotide sequence ID" value="NZ_FODY01000001.1"/>
</dbReference>
<dbReference type="InterPro" id="IPR025824">
    <property type="entry name" value="OB-fold_nuc-bd_dom"/>
</dbReference>
<evidence type="ECO:0000256" key="2">
    <source>
        <dbReference type="ARBA" id="ARBA00022722"/>
    </source>
</evidence>
<dbReference type="GO" id="GO:0008855">
    <property type="term" value="F:exodeoxyribonuclease VII activity"/>
    <property type="evidence" value="ECO:0007669"/>
    <property type="project" value="UniProtKB-UniRule"/>
</dbReference>
<comment type="subunit">
    <text evidence="5">Heterooligomer composed of large and small subunits.</text>
</comment>
<name>A0A1H8NFT1_9FIRM</name>